<dbReference type="AlphaFoldDB" id="A0A8D9GQM0"/>
<reference evidence="1 2" key="1">
    <citation type="submission" date="2021-07" db="EMBL/GenBank/DDBJ databases">
        <authorList>
            <consortium name="Genoscope - CEA"/>
            <person name="William W."/>
        </authorList>
    </citation>
    <scope>NUCLEOTIDE SEQUENCE [LARGE SCALE GENOMIC DNA]</scope>
</reference>
<sequence>MFGFGCECFYLSRDISEFDLESSEPKPFWFPSPLPCWPHDPRCRSTSMSRRSLHLPQYSGYQKCAQPLSRSL</sequence>
<name>A0A8D9GQM0_BRACM</name>
<evidence type="ECO:0000313" key="2">
    <source>
        <dbReference type="Proteomes" id="UP000694005"/>
    </source>
</evidence>
<evidence type="ECO:0000313" key="1">
    <source>
        <dbReference type="EMBL" id="CAG7885002.1"/>
    </source>
</evidence>
<accession>A0A8D9GQM0</accession>
<proteinExistence type="predicted"/>
<dbReference type="Gramene" id="A03p63450.2_BraZ1">
    <property type="protein sequence ID" value="A03p63450.2_BraZ1.CDS"/>
    <property type="gene ID" value="A03g63450.2_BraZ1"/>
</dbReference>
<dbReference type="Proteomes" id="UP000694005">
    <property type="component" value="Chromosome A03"/>
</dbReference>
<gene>
    <name evidence="1" type="ORF">BRAPAZ1V2_A03P63450.2</name>
</gene>
<protein>
    <submittedName>
        <fullName evidence="1">Uncharacterized protein</fullName>
    </submittedName>
</protein>
<organism evidence="1 2">
    <name type="scientific">Brassica campestris</name>
    <name type="common">Field mustard</name>
    <dbReference type="NCBI Taxonomy" id="3711"/>
    <lineage>
        <taxon>Eukaryota</taxon>
        <taxon>Viridiplantae</taxon>
        <taxon>Streptophyta</taxon>
        <taxon>Embryophyta</taxon>
        <taxon>Tracheophyta</taxon>
        <taxon>Spermatophyta</taxon>
        <taxon>Magnoliopsida</taxon>
        <taxon>eudicotyledons</taxon>
        <taxon>Gunneridae</taxon>
        <taxon>Pentapetalae</taxon>
        <taxon>rosids</taxon>
        <taxon>malvids</taxon>
        <taxon>Brassicales</taxon>
        <taxon>Brassicaceae</taxon>
        <taxon>Brassiceae</taxon>
        <taxon>Brassica</taxon>
    </lineage>
</organism>
<dbReference type="EMBL" id="LS974619">
    <property type="protein sequence ID" value="CAG7885002.1"/>
    <property type="molecule type" value="Genomic_DNA"/>
</dbReference>